<comment type="subcellular location">
    <subcellularLocation>
        <location evidence="1">Cell membrane</location>
        <topology evidence="1">Multi-pass membrane protein</topology>
    </subcellularLocation>
</comment>
<keyword evidence="5 7" id="KW-1133">Transmembrane helix</keyword>
<evidence type="ECO:0000259" key="9">
    <source>
        <dbReference type="Pfam" id="PF20730"/>
    </source>
</evidence>
<evidence type="ECO:0000256" key="5">
    <source>
        <dbReference type="ARBA" id="ARBA00022989"/>
    </source>
</evidence>
<sequence>MLDFWHGAQDLPIYGFVLRAAIVYVYVFVLIKILGQRSMTTINPIDFLFGVIIGDVVGEPLADGEVPLAGPFAAAGFIGAIHLFLSYIALKMPRFRRVIEDEPIILIEKGRILHNELKKAKMTVESLLMDLRFKSAIDLTEVDYAILESNGQISVIKKSKFDSLTPSDMGQSPQSKGYPSVIIQDGHIIKANLDKFADEVWLKNTIKQHGYHRASEIFLMTLDGAGKVYISGKDRKAN</sequence>
<name>A0ABU0A224_9BACI</name>
<protein>
    <submittedName>
        <fullName evidence="10">Uncharacterized membrane protein YcaP (DUF421 family)</fullName>
    </submittedName>
</protein>
<reference evidence="10 11" key="1">
    <citation type="submission" date="2023-07" db="EMBL/GenBank/DDBJ databases">
        <title>Genomic Encyclopedia of Type Strains, Phase IV (KMG-IV): sequencing the most valuable type-strain genomes for metagenomic binning, comparative biology and taxonomic classification.</title>
        <authorList>
            <person name="Goeker M."/>
        </authorList>
    </citation>
    <scope>NUCLEOTIDE SEQUENCE [LARGE SCALE GENOMIC DNA]</scope>
    <source>
        <strain evidence="10 11">DSM 9768</strain>
    </source>
</reference>
<feature type="domain" description="YetF C-terminal" evidence="8">
    <location>
        <begin position="91"/>
        <end position="222"/>
    </location>
</feature>
<dbReference type="InterPro" id="IPR048454">
    <property type="entry name" value="YetF_N"/>
</dbReference>
<dbReference type="Gene3D" id="3.30.240.20">
    <property type="entry name" value="bsu07140 like domains"/>
    <property type="match status" value="2"/>
</dbReference>
<organism evidence="10 11">
    <name type="scientific">Evansella vedderi</name>
    <dbReference type="NCBI Taxonomy" id="38282"/>
    <lineage>
        <taxon>Bacteria</taxon>
        <taxon>Bacillati</taxon>
        <taxon>Bacillota</taxon>
        <taxon>Bacilli</taxon>
        <taxon>Bacillales</taxon>
        <taxon>Bacillaceae</taxon>
        <taxon>Evansella</taxon>
    </lineage>
</organism>
<dbReference type="Proteomes" id="UP001230005">
    <property type="component" value="Unassembled WGS sequence"/>
</dbReference>
<evidence type="ECO:0000256" key="6">
    <source>
        <dbReference type="ARBA" id="ARBA00023136"/>
    </source>
</evidence>
<evidence type="ECO:0000259" key="8">
    <source>
        <dbReference type="Pfam" id="PF04239"/>
    </source>
</evidence>
<dbReference type="PANTHER" id="PTHR34582:SF6">
    <property type="entry name" value="UPF0702 TRANSMEMBRANE PROTEIN YCAP"/>
    <property type="match status" value="1"/>
</dbReference>
<gene>
    <name evidence="10" type="ORF">J2S74_004992</name>
</gene>
<keyword evidence="6 7" id="KW-0472">Membrane</keyword>
<dbReference type="EMBL" id="JAUSUG010000029">
    <property type="protein sequence ID" value="MDQ0257534.1"/>
    <property type="molecule type" value="Genomic_DNA"/>
</dbReference>
<dbReference type="PANTHER" id="PTHR34582">
    <property type="entry name" value="UPF0702 TRANSMEMBRANE PROTEIN YCAP"/>
    <property type="match status" value="1"/>
</dbReference>
<evidence type="ECO:0000256" key="4">
    <source>
        <dbReference type="ARBA" id="ARBA00022692"/>
    </source>
</evidence>
<feature type="transmembrane region" description="Helical" evidence="7">
    <location>
        <begin position="12"/>
        <end position="33"/>
    </location>
</feature>
<feature type="domain" description="YetF-like N-terminal transmembrane" evidence="9">
    <location>
        <begin position="21"/>
        <end position="87"/>
    </location>
</feature>
<comment type="similarity">
    <text evidence="2">Belongs to the UPF0702 family.</text>
</comment>
<proteinExistence type="inferred from homology"/>
<evidence type="ECO:0000313" key="11">
    <source>
        <dbReference type="Proteomes" id="UP001230005"/>
    </source>
</evidence>
<keyword evidence="3" id="KW-1003">Cell membrane</keyword>
<evidence type="ECO:0000256" key="2">
    <source>
        <dbReference type="ARBA" id="ARBA00006448"/>
    </source>
</evidence>
<evidence type="ECO:0000256" key="7">
    <source>
        <dbReference type="SAM" id="Phobius"/>
    </source>
</evidence>
<evidence type="ECO:0000313" key="10">
    <source>
        <dbReference type="EMBL" id="MDQ0257534.1"/>
    </source>
</evidence>
<dbReference type="InterPro" id="IPR007353">
    <property type="entry name" value="DUF421"/>
</dbReference>
<comment type="caution">
    <text evidence="10">The sequence shown here is derived from an EMBL/GenBank/DDBJ whole genome shotgun (WGS) entry which is preliminary data.</text>
</comment>
<dbReference type="Pfam" id="PF04239">
    <property type="entry name" value="DUF421"/>
    <property type="match status" value="1"/>
</dbReference>
<feature type="transmembrane region" description="Helical" evidence="7">
    <location>
        <begin position="45"/>
        <end position="62"/>
    </location>
</feature>
<accession>A0ABU0A224</accession>
<keyword evidence="4 7" id="KW-0812">Transmembrane</keyword>
<dbReference type="Pfam" id="PF20730">
    <property type="entry name" value="YetF_N"/>
    <property type="match status" value="1"/>
</dbReference>
<evidence type="ECO:0000256" key="1">
    <source>
        <dbReference type="ARBA" id="ARBA00004651"/>
    </source>
</evidence>
<keyword evidence="11" id="KW-1185">Reference proteome</keyword>
<evidence type="ECO:0000256" key="3">
    <source>
        <dbReference type="ARBA" id="ARBA00022475"/>
    </source>
</evidence>
<dbReference type="RefSeq" id="WP_307331409.1">
    <property type="nucleotide sequence ID" value="NZ_JAUSUG010000029.1"/>
</dbReference>
<dbReference type="InterPro" id="IPR023090">
    <property type="entry name" value="UPF0702_alpha/beta_dom_sf"/>
</dbReference>
<feature type="transmembrane region" description="Helical" evidence="7">
    <location>
        <begin position="68"/>
        <end position="90"/>
    </location>
</feature>